<feature type="region of interest" description="Disordered" evidence="5">
    <location>
        <begin position="1003"/>
        <end position="1031"/>
    </location>
</feature>
<feature type="compositionally biased region" description="Low complexity" evidence="5">
    <location>
        <begin position="45"/>
        <end position="66"/>
    </location>
</feature>
<feature type="region of interest" description="Disordered" evidence="5">
    <location>
        <begin position="384"/>
        <end position="410"/>
    </location>
</feature>
<keyword evidence="2" id="KW-0804">Transcription</keyword>
<sequence>MAQGGQAHAYQALPRGDSDSHLPAGGGASAEHGVEISDLGQAATASQNPPGSAPSSPAATDVSDAAAAAAAADPPMSAEADLQKVWRLFDRSNAFFLCTSLVQFVIRRSIFAGVWACCAIAAAVVHLRRRRCQQHRARGDNAVKAIEVLVTFSLVAVMVGLLDVNYSMAKCDEYPELGECTFYAGIVASWLYYLECFILFFYLVAARDTYSLKFAPPPPKPRVEVLREQAQAFEPLPPEALQAQQIQLAMRQLEVEEEAALYEFESAMITDVLAGQLHGELGGLLVSVCELSWQCADRGCLAGGPLQQRTGNGTRPPPNTASTALRAHADAGCHGKRGMMHHNMSDAALPCADAWAQQGTPCFVPTAAAGTPVLAAPSAWLPAAASEQASGEQEQPGFDDDGGTGKKGRLRWTPDLHTVFVAAVEQLGGALLATPKRILEAMNMPGLTLFHVKSHLQKYRHLLHPGAGGGAKKRGSGGGSGGKKRSAGNMRAPRTGASSAATSDGEGDDGGIDGGRGWMEEGDDHGGKWATPLLSPAPLPCLGDPPAPPLPDVGAGHFAAAASGLPGWACEPDLMDAVDAELAATLAPAELAASLARAGSLTDSEVLLDMLLCGGQGGGCGEQHASLEQLERELCRQAGSIGVATVPSAAPSMPSGAAATDAGGCPSAVHAAAAAQAEGAQAQSPDGAAQPTPSDSGTRAASGGSTGGVSSSHWGSAGGSPAVGSLTTATGGAPGGRPPSPPLFGGGGSEGTLLQAALRMQVQMQEQLSETMKAQRDLQQQLEVHGKYIETLLRSEDGPLSAKPKGSSGKPRCSGVRGRKPAHLHCLSGGRHASPFAPPVSAPLQPQPSRLARNGSAQHLPFQDASSVSAPAGPRMLSAPTLPSLSPQQDVAPVRLAPLPPTPSPVITLAPAPPPPPPVQPQQALGPPPPVPVFDWQARQQLAQQQAEQQQAEQQQAEQQQRFAQQQAELERLLAACRQEVEEAAQHQRQQLLLLQQREQAAAAATQQQQPSLSPPTQLAQHQQHQQQQVAEEDLPLAPSDVDLLMLLEGLPGGASAHAVVNAGTLGSPSCHSAAHRTFWQQRSASGPSALPSRRYSVPTSSSLGPCSTALGSPPLPPSEQQQQLPGAAAKVMPEVQAGVSIDPRMWDDLLESSGVLHQLLSGSL</sequence>
<dbReference type="SUPFAM" id="SSF46689">
    <property type="entry name" value="Homeodomain-like"/>
    <property type="match status" value="1"/>
</dbReference>
<proteinExistence type="predicted"/>
<feature type="transmembrane region" description="Helical" evidence="6">
    <location>
        <begin position="145"/>
        <end position="162"/>
    </location>
</feature>
<keyword evidence="6" id="KW-1133">Transmembrane helix</keyword>
<evidence type="ECO:0000256" key="6">
    <source>
        <dbReference type="SAM" id="Phobius"/>
    </source>
</evidence>
<organism evidence="8 9">
    <name type="scientific">Micractinium conductrix</name>
    <dbReference type="NCBI Taxonomy" id="554055"/>
    <lineage>
        <taxon>Eukaryota</taxon>
        <taxon>Viridiplantae</taxon>
        <taxon>Chlorophyta</taxon>
        <taxon>core chlorophytes</taxon>
        <taxon>Trebouxiophyceae</taxon>
        <taxon>Chlorellales</taxon>
        <taxon>Chlorellaceae</taxon>
        <taxon>Chlorella clade</taxon>
        <taxon>Micractinium</taxon>
    </lineage>
</organism>
<dbReference type="EMBL" id="LHPF02000003">
    <property type="protein sequence ID" value="PSC74952.1"/>
    <property type="molecule type" value="Genomic_DNA"/>
</dbReference>
<reference evidence="8 9" key="1">
    <citation type="journal article" date="2018" name="Plant J.">
        <title>Genome sequences of Chlorella sorokiniana UTEX 1602 and Micractinium conductrix SAG 241.80: implications to maltose excretion by a green alga.</title>
        <authorList>
            <person name="Arriola M.B."/>
            <person name="Velmurugan N."/>
            <person name="Zhang Y."/>
            <person name="Plunkett M.H."/>
            <person name="Hondzo H."/>
            <person name="Barney B.M."/>
        </authorList>
    </citation>
    <scope>NUCLEOTIDE SEQUENCE [LARGE SCALE GENOMIC DNA]</scope>
    <source>
        <strain evidence="8 9">SAG 241.80</strain>
    </source>
</reference>
<evidence type="ECO:0000256" key="3">
    <source>
        <dbReference type="ARBA" id="ARBA00023242"/>
    </source>
</evidence>
<feature type="transmembrane region" description="Helical" evidence="6">
    <location>
        <begin position="105"/>
        <end position="125"/>
    </location>
</feature>
<dbReference type="PANTHER" id="PTHR31499:SF43">
    <property type="entry name" value="MYB FAMILY TRANSCRIPTION FACTOR APL"/>
    <property type="match status" value="1"/>
</dbReference>
<feature type="compositionally biased region" description="Low complexity" evidence="5">
    <location>
        <begin position="1003"/>
        <end position="1029"/>
    </location>
</feature>
<dbReference type="GO" id="GO:0003700">
    <property type="term" value="F:DNA-binding transcription factor activity"/>
    <property type="evidence" value="ECO:0007669"/>
    <property type="project" value="InterPro"/>
</dbReference>
<feature type="coiled-coil region" evidence="4">
    <location>
        <begin position="938"/>
        <end position="998"/>
    </location>
</feature>
<accession>A0A2P6VLG8</accession>
<feature type="transmembrane region" description="Helical" evidence="6">
    <location>
        <begin position="182"/>
        <end position="204"/>
    </location>
</feature>
<keyword evidence="9" id="KW-1185">Reference proteome</keyword>
<dbReference type="OrthoDB" id="551907at2759"/>
<feature type="region of interest" description="Disordered" evidence="5">
    <location>
        <begin position="463"/>
        <end position="532"/>
    </location>
</feature>
<keyword evidence="6" id="KW-0812">Transmembrane</keyword>
<feature type="region of interest" description="Disordered" evidence="5">
    <location>
        <begin position="1"/>
        <end position="66"/>
    </location>
</feature>
<dbReference type="InterPro" id="IPR046955">
    <property type="entry name" value="PHR1-like"/>
</dbReference>
<dbReference type="Pfam" id="PF00249">
    <property type="entry name" value="Myb_DNA-binding"/>
    <property type="match status" value="1"/>
</dbReference>
<dbReference type="PANTHER" id="PTHR31499">
    <property type="entry name" value="MYB FAMILY TRANSCRIPTION FACTOR PHL11"/>
    <property type="match status" value="1"/>
</dbReference>
<feature type="compositionally biased region" description="Gly residues" evidence="5">
    <location>
        <begin position="466"/>
        <end position="481"/>
    </location>
</feature>
<protein>
    <submittedName>
        <fullName evidence="8">PHR1-LIKE 1</fullName>
    </submittedName>
</protein>
<evidence type="ECO:0000256" key="2">
    <source>
        <dbReference type="ARBA" id="ARBA00023163"/>
    </source>
</evidence>
<dbReference type="AlphaFoldDB" id="A0A2P6VLG8"/>
<dbReference type="GO" id="GO:0003677">
    <property type="term" value="F:DNA binding"/>
    <property type="evidence" value="ECO:0007669"/>
    <property type="project" value="InterPro"/>
</dbReference>
<gene>
    <name evidence="8" type="ORF">C2E20_1748</name>
</gene>
<dbReference type="InterPro" id="IPR009057">
    <property type="entry name" value="Homeodomain-like_sf"/>
</dbReference>
<evidence type="ECO:0000256" key="1">
    <source>
        <dbReference type="ARBA" id="ARBA00023015"/>
    </source>
</evidence>
<evidence type="ECO:0000313" key="8">
    <source>
        <dbReference type="EMBL" id="PSC74952.1"/>
    </source>
</evidence>
<dbReference type="FunFam" id="1.10.10.60:FF:000007">
    <property type="entry name" value="Two-component response regulator"/>
    <property type="match status" value="1"/>
</dbReference>
<dbReference type="InterPro" id="IPR006447">
    <property type="entry name" value="Myb_dom_plants"/>
</dbReference>
<feature type="compositionally biased region" description="Low complexity" evidence="5">
    <location>
        <begin position="694"/>
        <end position="715"/>
    </location>
</feature>
<feature type="region of interest" description="Disordered" evidence="5">
    <location>
        <begin position="676"/>
        <end position="750"/>
    </location>
</feature>
<evidence type="ECO:0000256" key="4">
    <source>
        <dbReference type="SAM" id="Coils"/>
    </source>
</evidence>
<feature type="region of interest" description="Disordered" evidence="5">
    <location>
        <begin position="795"/>
        <end position="934"/>
    </location>
</feature>
<keyword evidence="4" id="KW-0175">Coiled coil</keyword>
<feature type="region of interest" description="Disordered" evidence="5">
    <location>
        <begin position="1083"/>
        <end position="1128"/>
    </location>
</feature>
<dbReference type="Gene3D" id="1.10.10.60">
    <property type="entry name" value="Homeodomain-like"/>
    <property type="match status" value="1"/>
</dbReference>
<evidence type="ECO:0000259" key="7">
    <source>
        <dbReference type="Pfam" id="PF00249"/>
    </source>
</evidence>
<dbReference type="Proteomes" id="UP000239649">
    <property type="component" value="Unassembled WGS sequence"/>
</dbReference>
<keyword evidence="3" id="KW-0539">Nucleus</keyword>
<evidence type="ECO:0000313" key="9">
    <source>
        <dbReference type="Proteomes" id="UP000239649"/>
    </source>
</evidence>
<dbReference type="InterPro" id="IPR001005">
    <property type="entry name" value="SANT/Myb"/>
</dbReference>
<feature type="compositionally biased region" description="Pro residues" evidence="5">
    <location>
        <begin position="911"/>
        <end position="932"/>
    </location>
</feature>
<name>A0A2P6VLG8_9CHLO</name>
<comment type="caution">
    <text evidence="8">The sequence shown here is derived from an EMBL/GenBank/DDBJ whole genome shotgun (WGS) entry which is preliminary data.</text>
</comment>
<feature type="compositionally biased region" description="Low complexity" evidence="5">
    <location>
        <begin position="384"/>
        <end position="396"/>
    </location>
</feature>
<dbReference type="STRING" id="554055.A0A2P6VLG8"/>
<evidence type="ECO:0000256" key="5">
    <source>
        <dbReference type="SAM" id="MobiDB-lite"/>
    </source>
</evidence>
<keyword evidence="6" id="KW-0472">Membrane</keyword>
<dbReference type="NCBIfam" id="TIGR01557">
    <property type="entry name" value="myb_SHAQKYF"/>
    <property type="match status" value="1"/>
</dbReference>
<feature type="domain" description="Myb-like" evidence="7">
    <location>
        <begin position="409"/>
        <end position="460"/>
    </location>
</feature>
<keyword evidence="1" id="KW-0805">Transcription regulation</keyword>